<dbReference type="Proteomes" id="UP000800036">
    <property type="component" value="Unassembled WGS sequence"/>
</dbReference>
<accession>A0A6A5VHF5</accession>
<evidence type="ECO:0000313" key="2">
    <source>
        <dbReference type="EMBL" id="KAF1977013.1"/>
    </source>
</evidence>
<evidence type="ECO:0000256" key="1">
    <source>
        <dbReference type="SAM" id="Phobius"/>
    </source>
</evidence>
<keyword evidence="1" id="KW-0472">Membrane</keyword>
<sequence>MCQENRCVLPCGCGCSTPHAVEDWPAHCNEDTNPATEEGSGCECLQVEDLEADKFSNCKECADLTAETQELSEALVAQEPPYSLVRLYLWELAIVIVALIVCFLETALLRKRQAHGGGDSVSEEARFG</sequence>
<protein>
    <submittedName>
        <fullName evidence="2">Uncharacterized protein</fullName>
    </submittedName>
</protein>
<keyword evidence="3" id="KW-1185">Reference proteome</keyword>
<reference evidence="2" key="1">
    <citation type="journal article" date="2020" name="Stud. Mycol.">
        <title>101 Dothideomycetes genomes: a test case for predicting lifestyles and emergence of pathogens.</title>
        <authorList>
            <person name="Haridas S."/>
            <person name="Albert R."/>
            <person name="Binder M."/>
            <person name="Bloem J."/>
            <person name="Labutti K."/>
            <person name="Salamov A."/>
            <person name="Andreopoulos B."/>
            <person name="Baker S."/>
            <person name="Barry K."/>
            <person name="Bills G."/>
            <person name="Bluhm B."/>
            <person name="Cannon C."/>
            <person name="Castanera R."/>
            <person name="Culley D."/>
            <person name="Daum C."/>
            <person name="Ezra D."/>
            <person name="Gonzalez J."/>
            <person name="Henrissat B."/>
            <person name="Kuo A."/>
            <person name="Liang C."/>
            <person name="Lipzen A."/>
            <person name="Lutzoni F."/>
            <person name="Magnuson J."/>
            <person name="Mondo S."/>
            <person name="Nolan M."/>
            <person name="Ohm R."/>
            <person name="Pangilinan J."/>
            <person name="Park H.-J."/>
            <person name="Ramirez L."/>
            <person name="Alfaro M."/>
            <person name="Sun H."/>
            <person name="Tritt A."/>
            <person name="Yoshinaga Y."/>
            <person name="Zwiers L.-H."/>
            <person name="Turgeon B."/>
            <person name="Goodwin S."/>
            <person name="Spatafora J."/>
            <person name="Crous P."/>
            <person name="Grigoriev I."/>
        </authorList>
    </citation>
    <scope>NUCLEOTIDE SEQUENCE</scope>
    <source>
        <strain evidence="2">CBS 107.79</strain>
    </source>
</reference>
<proteinExistence type="predicted"/>
<keyword evidence="1" id="KW-0812">Transmembrane</keyword>
<organism evidence="2 3">
    <name type="scientific">Bimuria novae-zelandiae CBS 107.79</name>
    <dbReference type="NCBI Taxonomy" id="1447943"/>
    <lineage>
        <taxon>Eukaryota</taxon>
        <taxon>Fungi</taxon>
        <taxon>Dikarya</taxon>
        <taxon>Ascomycota</taxon>
        <taxon>Pezizomycotina</taxon>
        <taxon>Dothideomycetes</taxon>
        <taxon>Pleosporomycetidae</taxon>
        <taxon>Pleosporales</taxon>
        <taxon>Massarineae</taxon>
        <taxon>Didymosphaeriaceae</taxon>
        <taxon>Bimuria</taxon>
    </lineage>
</organism>
<evidence type="ECO:0000313" key="3">
    <source>
        <dbReference type="Proteomes" id="UP000800036"/>
    </source>
</evidence>
<gene>
    <name evidence="2" type="ORF">BU23DRAFT_317825</name>
</gene>
<name>A0A6A5VHF5_9PLEO</name>
<dbReference type="EMBL" id="ML976664">
    <property type="protein sequence ID" value="KAF1977013.1"/>
    <property type="molecule type" value="Genomic_DNA"/>
</dbReference>
<dbReference type="AlphaFoldDB" id="A0A6A5VHF5"/>
<keyword evidence="1" id="KW-1133">Transmembrane helix</keyword>
<feature type="transmembrane region" description="Helical" evidence="1">
    <location>
        <begin position="87"/>
        <end position="109"/>
    </location>
</feature>